<gene>
    <name evidence="1" type="ORF">EBAPG3_012830</name>
</gene>
<reference evidence="1 2" key="1">
    <citation type="journal article" date="2015" name="Int. J. Syst. Evol. Microbiol.">
        <title>Nitrosospira lacus sp. nov., a psychrotolerant, ammonia-oxidizing bacterium from sandy lake sediment.</title>
        <authorList>
            <person name="Urakawa H."/>
            <person name="Garcia J.C."/>
            <person name="Nielsen J.L."/>
            <person name="Le V.Q."/>
            <person name="Kozlowski J.A."/>
            <person name="Stein L.Y."/>
            <person name="Lim C.K."/>
            <person name="Pommerening-Roser A."/>
            <person name="Martens-Habbena W."/>
            <person name="Stahl D.A."/>
            <person name="Klotz M.G."/>
        </authorList>
    </citation>
    <scope>NUCLEOTIDE SEQUENCE [LARGE SCALE GENOMIC DNA]</scope>
    <source>
        <strain evidence="1 2">APG3</strain>
    </source>
</reference>
<dbReference type="AlphaFoldDB" id="A0A1W6SS10"/>
<sequence>MDNLLFYNDYIEVQKLTYPKNIVMGSLLNLLICKLSTNLSTAIVDKKIMPLTPYPCRNYMSKIHYPKFGN</sequence>
<dbReference type="Proteomes" id="UP000012179">
    <property type="component" value="Chromosome"/>
</dbReference>
<keyword evidence="2" id="KW-1185">Reference proteome</keyword>
<organism evidence="1 2">
    <name type="scientific">Nitrosospira lacus</name>
    <dbReference type="NCBI Taxonomy" id="1288494"/>
    <lineage>
        <taxon>Bacteria</taxon>
        <taxon>Pseudomonadati</taxon>
        <taxon>Pseudomonadota</taxon>
        <taxon>Betaproteobacteria</taxon>
        <taxon>Nitrosomonadales</taxon>
        <taxon>Nitrosomonadaceae</taxon>
        <taxon>Nitrosospira</taxon>
    </lineage>
</organism>
<protein>
    <submittedName>
        <fullName evidence="1">Uncharacterized protein</fullName>
    </submittedName>
</protein>
<evidence type="ECO:0000313" key="1">
    <source>
        <dbReference type="EMBL" id="ARO88581.1"/>
    </source>
</evidence>
<dbReference type="KEGG" id="nlc:EBAPG3_012830"/>
<dbReference type="EMBL" id="CP021106">
    <property type="protein sequence ID" value="ARO88581.1"/>
    <property type="molecule type" value="Genomic_DNA"/>
</dbReference>
<name>A0A1W6SS10_9PROT</name>
<accession>A0A1W6SS10</accession>
<proteinExistence type="predicted"/>
<evidence type="ECO:0000313" key="2">
    <source>
        <dbReference type="Proteomes" id="UP000012179"/>
    </source>
</evidence>